<reference evidence="3" key="3">
    <citation type="submission" date="2025-08" db="UniProtKB">
        <authorList>
            <consortium name="RefSeq"/>
        </authorList>
    </citation>
    <scope>IDENTIFICATION</scope>
    <source>
        <strain evidence="3">NI907</strain>
    </source>
</reference>
<sequence>MQFSGSLAIFAILPALVAAAEPTNYPNTTIVCSNDARNSCPESADGKRRCLVIGNNLCATTCQDGPKCPEGCKTQGFVYGYCTNGDYECICSNYDASVSPN</sequence>
<dbReference type="AlphaFoldDB" id="A0A6P8B0Q7"/>
<evidence type="ECO:0000256" key="1">
    <source>
        <dbReference type="SAM" id="SignalP"/>
    </source>
</evidence>
<name>A0A6P8B0Q7_PYRGI</name>
<keyword evidence="2" id="KW-1185">Reference proteome</keyword>
<gene>
    <name evidence="3" type="ORF">PgNI_07442</name>
</gene>
<accession>A0A6P8B0Q7</accession>
<dbReference type="OrthoDB" id="4848580at2759"/>
<proteinExistence type="predicted"/>
<dbReference type="GeneID" id="41962363"/>
<evidence type="ECO:0000313" key="3">
    <source>
        <dbReference type="RefSeq" id="XP_030980732.1"/>
    </source>
</evidence>
<feature type="signal peptide" evidence="1">
    <location>
        <begin position="1"/>
        <end position="19"/>
    </location>
</feature>
<organism evidence="2 3">
    <name type="scientific">Pyricularia grisea</name>
    <name type="common">Crabgrass-specific blast fungus</name>
    <name type="synonym">Magnaporthe grisea</name>
    <dbReference type="NCBI Taxonomy" id="148305"/>
    <lineage>
        <taxon>Eukaryota</taxon>
        <taxon>Fungi</taxon>
        <taxon>Dikarya</taxon>
        <taxon>Ascomycota</taxon>
        <taxon>Pezizomycotina</taxon>
        <taxon>Sordariomycetes</taxon>
        <taxon>Sordariomycetidae</taxon>
        <taxon>Magnaporthales</taxon>
        <taxon>Pyriculariaceae</taxon>
        <taxon>Pyricularia</taxon>
    </lineage>
</organism>
<reference evidence="3" key="1">
    <citation type="journal article" date="2019" name="Mol. Biol. Evol.">
        <title>Blast fungal genomes show frequent chromosomal changes, gene gains and losses, and effector gene turnover.</title>
        <authorList>
            <person name="Gomez Luciano L.B."/>
            <person name="Jason Tsai I."/>
            <person name="Chuma I."/>
            <person name="Tosa Y."/>
            <person name="Chen Y.H."/>
            <person name="Li J.Y."/>
            <person name="Li M.Y."/>
            <person name="Jade Lu M.Y."/>
            <person name="Nakayashiki H."/>
            <person name="Li W.H."/>
        </authorList>
    </citation>
    <scope>NUCLEOTIDE SEQUENCE</scope>
    <source>
        <strain evidence="3">NI907</strain>
    </source>
</reference>
<reference evidence="3" key="2">
    <citation type="submission" date="2019-10" db="EMBL/GenBank/DDBJ databases">
        <authorList>
            <consortium name="NCBI Genome Project"/>
        </authorList>
    </citation>
    <scope>NUCLEOTIDE SEQUENCE</scope>
    <source>
        <strain evidence="3">NI907</strain>
    </source>
</reference>
<keyword evidence="1" id="KW-0732">Signal</keyword>
<feature type="chain" id="PRO_5028431549" evidence="1">
    <location>
        <begin position="20"/>
        <end position="101"/>
    </location>
</feature>
<dbReference type="KEGG" id="pgri:PgNI_07442"/>
<dbReference type="Proteomes" id="UP000515153">
    <property type="component" value="Unplaced"/>
</dbReference>
<evidence type="ECO:0000313" key="2">
    <source>
        <dbReference type="Proteomes" id="UP000515153"/>
    </source>
</evidence>
<protein>
    <submittedName>
        <fullName evidence="3">Uncharacterized protein</fullName>
    </submittedName>
</protein>
<dbReference type="RefSeq" id="XP_030980732.1">
    <property type="nucleotide sequence ID" value="XM_031127454.1"/>
</dbReference>